<dbReference type="PANTHER" id="PTHR30012">
    <property type="entry name" value="GENERAL SECRETION PATHWAY PROTEIN"/>
    <property type="match status" value="1"/>
</dbReference>
<evidence type="ECO:0000259" key="8">
    <source>
        <dbReference type="Pfam" id="PF00482"/>
    </source>
</evidence>
<comment type="subcellular location">
    <subcellularLocation>
        <location evidence="1">Cell membrane</location>
        <topology evidence="1">Multi-pass membrane protein</topology>
    </subcellularLocation>
</comment>
<feature type="domain" description="Type II secretion system protein GspF" evidence="8">
    <location>
        <begin position="286"/>
        <end position="403"/>
    </location>
</feature>
<keyword evidence="10" id="KW-1185">Reference proteome</keyword>
<evidence type="ECO:0000256" key="2">
    <source>
        <dbReference type="ARBA" id="ARBA00005745"/>
    </source>
</evidence>
<dbReference type="PRINTS" id="PR00812">
    <property type="entry name" value="BCTERIALGSPF"/>
</dbReference>
<evidence type="ECO:0000256" key="4">
    <source>
        <dbReference type="ARBA" id="ARBA00022692"/>
    </source>
</evidence>
<dbReference type="InterPro" id="IPR018076">
    <property type="entry name" value="T2SS_GspF_dom"/>
</dbReference>
<organism evidence="9 10">
    <name type="scientific">Campylobacter anatolicus</name>
    <dbReference type="NCBI Taxonomy" id="2829105"/>
    <lineage>
        <taxon>Bacteria</taxon>
        <taxon>Pseudomonadati</taxon>
        <taxon>Campylobacterota</taxon>
        <taxon>Epsilonproteobacteria</taxon>
        <taxon>Campylobacterales</taxon>
        <taxon>Campylobacteraceae</taxon>
        <taxon>Campylobacter</taxon>
    </lineage>
</organism>
<keyword evidence="3" id="KW-1003">Cell membrane</keyword>
<proteinExistence type="inferred from homology"/>
<evidence type="ECO:0000256" key="6">
    <source>
        <dbReference type="ARBA" id="ARBA00023136"/>
    </source>
</evidence>
<evidence type="ECO:0000256" key="1">
    <source>
        <dbReference type="ARBA" id="ARBA00004651"/>
    </source>
</evidence>
<evidence type="ECO:0000313" key="9">
    <source>
        <dbReference type="EMBL" id="MBR8464053.1"/>
    </source>
</evidence>
<feature type="transmembrane region" description="Helical" evidence="7">
    <location>
        <begin position="384"/>
        <end position="405"/>
    </location>
</feature>
<dbReference type="Pfam" id="PF00482">
    <property type="entry name" value="T2SSF"/>
    <property type="match status" value="2"/>
</dbReference>
<accession>A0ABS5HIU4</accession>
<evidence type="ECO:0000313" key="10">
    <source>
        <dbReference type="Proteomes" id="UP000682951"/>
    </source>
</evidence>
<dbReference type="InterPro" id="IPR003004">
    <property type="entry name" value="GspF/PilC"/>
</dbReference>
<comment type="similarity">
    <text evidence="2">Belongs to the GSP F family.</text>
</comment>
<dbReference type="EMBL" id="JAGSSW010000005">
    <property type="protein sequence ID" value="MBR8464053.1"/>
    <property type="molecule type" value="Genomic_DNA"/>
</dbReference>
<dbReference type="Gene3D" id="1.20.81.30">
    <property type="entry name" value="Type II secretion system (T2SS), domain F"/>
    <property type="match status" value="2"/>
</dbReference>
<dbReference type="InterPro" id="IPR042094">
    <property type="entry name" value="T2SS_GspF_sf"/>
</dbReference>
<keyword evidence="4 7" id="KW-0812">Transmembrane</keyword>
<gene>
    <name evidence="9" type="ORF">KDD93_05635</name>
</gene>
<feature type="transmembrane region" description="Helical" evidence="7">
    <location>
        <begin position="179"/>
        <end position="199"/>
    </location>
</feature>
<evidence type="ECO:0000256" key="5">
    <source>
        <dbReference type="ARBA" id="ARBA00022989"/>
    </source>
</evidence>
<keyword evidence="5 7" id="KW-1133">Transmembrane helix</keyword>
<feature type="transmembrane region" description="Helical" evidence="7">
    <location>
        <begin position="262"/>
        <end position="278"/>
    </location>
</feature>
<evidence type="ECO:0000256" key="3">
    <source>
        <dbReference type="ARBA" id="ARBA00022475"/>
    </source>
</evidence>
<evidence type="ECO:0000256" key="7">
    <source>
        <dbReference type="SAM" id="Phobius"/>
    </source>
</evidence>
<protein>
    <submittedName>
        <fullName evidence="9">Type II secretion system F family protein</fullName>
    </submittedName>
</protein>
<feature type="transmembrane region" description="Helical" evidence="7">
    <location>
        <begin position="230"/>
        <end position="250"/>
    </location>
</feature>
<dbReference type="Proteomes" id="UP000682951">
    <property type="component" value="Unassembled WGS sequence"/>
</dbReference>
<sequence>MKIFNLECENDGKHHKITLKTDNKFDTKSLATINNRGTITKIATSKPIAITDSNAQNSKILQNFLSPKIKLPSLIATIRQLSVMSNAGISIHDSIKEVVNSSDDKQLKQTFKHINDELNQGLSLSSAVLSYRQELGDICISMVRLGESTGNIANAFEKLANILDELWQNQQKFKKAIRYPILVITTIIVAFIIMMIAVVPKFREIFEQLNAELPLPTQILLFTQSFISDYGAFILIILVVSGAFIRNLYLKDELFHAKIDTFLLRVYLIGKIIFYSNMSRFHLIFTELVRAGLPITNALDTAIMTLSNAKLKTKLNSVKILIRRGISLTDAFKQTKLYEGMLIQMIGAGEQSGSLDSMLEKISEYYKVKFNEIVDNISSYIEPILLIFITIMVLILSLGIFMPMWDMAQAVKS</sequence>
<name>A0ABS5HIU4_9BACT</name>
<reference evidence="9 10" key="1">
    <citation type="submission" date="2021-04" db="EMBL/GenBank/DDBJ databases">
        <title>Molecular and phenotypic characterization and identification of bacterial isolates recovered from the Anatolian ground squirrels (Spermophilus xanthoprymnus) and which have the potential to form a new species in the Campylobacter genus.</title>
        <authorList>
            <person name="Aydin F."/>
            <person name="Abay S."/>
            <person name="Kayman T."/>
            <person name="Karakaya E."/>
            <person name="Mustak H.K."/>
            <person name="Mustak I.B."/>
            <person name="Bilgin N."/>
            <person name="Duzler A."/>
            <person name="Sahin O."/>
            <person name="Guran O."/>
            <person name="Saticioglu I.B."/>
        </authorList>
    </citation>
    <scope>NUCLEOTIDE SEQUENCE [LARGE SCALE GENOMIC DNA]</scope>
    <source>
        <strain evidence="10">faydin-G24</strain>
    </source>
</reference>
<dbReference type="RefSeq" id="WP_212142048.1">
    <property type="nucleotide sequence ID" value="NZ_JAGSSW010000005.1"/>
</dbReference>
<keyword evidence="6 7" id="KW-0472">Membrane</keyword>
<comment type="caution">
    <text evidence="9">The sequence shown here is derived from an EMBL/GenBank/DDBJ whole genome shotgun (WGS) entry which is preliminary data.</text>
</comment>
<dbReference type="PANTHER" id="PTHR30012:SF4">
    <property type="entry name" value="MSHA BIOGENESIS PROTEIN MSHG"/>
    <property type="match status" value="1"/>
</dbReference>
<feature type="domain" description="Type II secretion system protein GspF" evidence="8">
    <location>
        <begin position="78"/>
        <end position="200"/>
    </location>
</feature>